<organism evidence="11 12">
    <name type="scientific">Petrolisthes manimaculis</name>
    <dbReference type="NCBI Taxonomy" id="1843537"/>
    <lineage>
        <taxon>Eukaryota</taxon>
        <taxon>Metazoa</taxon>
        <taxon>Ecdysozoa</taxon>
        <taxon>Arthropoda</taxon>
        <taxon>Crustacea</taxon>
        <taxon>Multicrustacea</taxon>
        <taxon>Malacostraca</taxon>
        <taxon>Eumalacostraca</taxon>
        <taxon>Eucarida</taxon>
        <taxon>Decapoda</taxon>
        <taxon>Pleocyemata</taxon>
        <taxon>Anomura</taxon>
        <taxon>Galatheoidea</taxon>
        <taxon>Porcellanidae</taxon>
        <taxon>Petrolisthes</taxon>
    </lineage>
</organism>
<protein>
    <recommendedName>
        <fullName evidence="13">ATP synthase subunit f, mitochondrial</fullName>
    </recommendedName>
</protein>
<dbReference type="GO" id="GO:0031966">
    <property type="term" value="C:mitochondrial membrane"/>
    <property type="evidence" value="ECO:0007669"/>
    <property type="project" value="UniProtKB-SubCell"/>
</dbReference>
<keyword evidence="5" id="KW-0375">Hydrogen ion transport</keyword>
<keyword evidence="10" id="KW-1133">Transmembrane helix</keyword>
<evidence type="ECO:0000256" key="4">
    <source>
        <dbReference type="ARBA" id="ARBA00022547"/>
    </source>
</evidence>
<name>A0AAE1U2M6_9EUCA</name>
<keyword evidence="6" id="KW-0406">Ion transport</keyword>
<evidence type="ECO:0000256" key="9">
    <source>
        <dbReference type="ARBA" id="ARBA00023310"/>
    </source>
</evidence>
<dbReference type="PANTHER" id="PTHR13080:SF20">
    <property type="entry name" value="ATP SYNTHASE SUBUNIT F, MITOCHONDRIAL-RELATED"/>
    <property type="match status" value="1"/>
</dbReference>
<evidence type="ECO:0000256" key="8">
    <source>
        <dbReference type="ARBA" id="ARBA00023136"/>
    </source>
</evidence>
<keyword evidence="8 10" id="KW-0472">Membrane</keyword>
<dbReference type="GO" id="GO:0042776">
    <property type="term" value="P:proton motive force-driven mitochondrial ATP synthesis"/>
    <property type="evidence" value="ECO:0007669"/>
    <property type="project" value="TreeGrafter"/>
</dbReference>
<dbReference type="AlphaFoldDB" id="A0AAE1U2M6"/>
<keyword evidence="3" id="KW-0813">Transport</keyword>
<keyword evidence="9" id="KW-0066">ATP synthesis</keyword>
<sequence length="151" mass="17061">MCYEVRRRGTKRSIPPFLCPSTDWPVVKMGFGEYPVDYNPKVHGPYDPARFYGKADTPLGQVKLGEVSSWLARRSVAGIPSAVSRAFWRWQHKYVLPKKTGIAPFAQLAIGSMIVFYAINYGKLGMFNISTLLNRALSYKTILPLSLLFQI</sequence>
<keyword evidence="10" id="KW-0812">Transmembrane</keyword>
<feature type="transmembrane region" description="Helical" evidence="10">
    <location>
        <begin position="101"/>
        <end position="119"/>
    </location>
</feature>
<comment type="similarity">
    <text evidence="2">Belongs to the ATPase F chain family.</text>
</comment>
<evidence type="ECO:0000313" key="11">
    <source>
        <dbReference type="EMBL" id="KAK4303950.1"/>
    </source>
</evidence>
<evidence type="ECO:0000256" key="3">
    <source>
        <dbReference type="ARBA" id="ARBA00022448"/>
    </source>
</evidence>
<evidence type="ECO:0000256" key="10">
    <source>
        <dbReference type="SAM" id="Phobius"/>
    </source>
</evidence>
<reference evidence="11" key="1">
    <citation type="submission" date="2023-11" db="EMBL/GenBank/DDBJ databases">
        <title>Genome assemblies of two species of porcelain crab, Petrolisthes cinctipes and Petrolisthes manimaculis (Anomura: Porcellanidae).</title>
        <authorList>
            <person name="Angst P."/>
        </authorList>
    </citation>
    <scope>NUCLEOTIDE SEQUENCE</scope>
    <source>
        <strain evidence="11">PB745_02</strain>
        <tissue evidence="11">Gill</tissue>
    </source>
</reference>
<evidence type="ECO:0000256" key="2">
    <source>
        <dbReference type="ARBA" id="ARBA00005895"/>
    </source>
</evidence>
<dbReference type="EMBL" id="JAWZYT010002506">
    <property type="protein sequence ID" value="KAK4303950.1"/>
    <property type="molecule type" value="Genomic_DNA"/>
</dbReference>
<evidence type="ECO:0000256" key="1">
    <source>
        <dbReference type="ARBA" id="ARBA00004325"/>
    </source>
</evidence>
<evidence type="ECO:0000256" key="5">
    <source>
        <dbReference type="ARBA" id="ARBA00022781"/>
    </source>
</evidence>
<dbReference type="PANTHER" id="PTHR13080">
    <property type="entry name" value="ATP SYNTHASE F CHAIN, MITOCHONDRIAL-RELATED"/>
    <property type="match status" value="1"/>
</dbReference>
<evidence type="ECO:0008006" key="13">
    <source>
        <dbReference type="Google" id="ProtNLM"/>
    </source>
</evidence>
<dbReference type="InterPro" id="IPR019344">
    <property type="entry name" value="F1F0-ATPsyn_F_prd"/>
</dbReference>
<evidence type="ECO:0000256" key="7">
    <source>
        <dbReference type="ARBA" id="ARBA00023128"/>
    </source>
</evidence>
<keyword evidence="12" id="KW-1185">Reference proteome</keyword>
<evidence type="ECO:0000313" key="12">
    <source>
        <dbReference type="Proteomes" id="UP001292094"/>
    </source>
</evidence>
<keyword evidence="4" id="KW-0138">CF(0)</keyword>
<dbReference type="GO" id="GO:0045259">
    <property type="term" value="C:proton-transporting ATP synthase complex"/>
    <property type="evidence" value="ECO:0007669"/>
    <property type="project" value="UniProtKB-KW"/>
</dbReference>
<gene>
    <name evidence="11" type="ORF">Pmani_024075</name>
</gene>
<proteinExistence type="inferred from homology"/>
<evidence type="ECO:0000256" key="6">
    <source>
        <dbReference type="ARBA" id="ARBA00023065"/>
    </source>
</evidence>
<dbReference type="Pfam" id="PF10206">
    <property type="entry name" value="WRW"/>
    <property type="match status" value="1"/>
</dbReference>
<comment type="subcellular location">
    <subcellularLocation>
        <location evidence="1">Mitochondrion membrane</location>
    </subcellularLocation>
</comment>
<keyword evidence="7" id="KW-0496">Mitochondrion</keyword>
<accession>A0AAE1U2M6</accession>
<comment type="caution">
    <text evidence="11">The sequence shown here is derived from an EMBL/GenBank/DDBJ whole genome shotgun (WGS) entry which is preliminary data.</text>
</comment>
<dbReference type="GO" id="GO:0046933">
    <property type="term" value="F:proton-transporting ATP synthase activity, rotational mechanism"/>
    <property type="evidence" value="ECO:0007669"/>
    <property type="project" value="TreeGrafter"/>
</dbReference>
<dbReference type="Proteomes" id="UP001292094">
    <property type="component" value="Unassembled WGS sequence"/>
</dbReference>